<comment type="caution">
    <text evidence="12">The sequence shown here is derived from an EMBL/GenBank/DDBJ whole genome shotgun (WGS) entry which is preliminary data.</text>
</comment>
<dbReference type="InterPro" id="IPR017441">
    <property type="entry name" value="Protein_kinase_ATP_BS"/>
</dbReference>
<dbReference type="GO" id="GO:0050793">
    <property type="term" value="P:regulation of developmental process"/>
    <property type="evidence" value="ECO:0007669"/>
    <property type="project" value="UniProtKB-ARBA"/>
</dbReference>
<dbReference type="InterPro" id="IPR050122">
    <property type="entry name" value="RTK"/>
</dbReference>
<accession>A0A8J2KC26</accession>
<keyword evidence="13" id="KW-1185">Reference proteome</keyword>
<evidence type="ECO:0000259" key="11">
    <source>
        <dbReference type="PROSITE" id="PS50011"/>
    </source>
</evidence>
<name>A0A8J2KC26_9HEXA</name>
<evidence type="ECO:0000256" key="3">
    <source>
        <dbReference type="ARBA" id="ARBA00022679"/>
    </source>
</evidence>
<dbReference type="GO" id="GO:0004714">
    <property type="term" value="F:transmembrane receptor protein tyrosine kinase activity"/>
    <property type="evidence" value="ECO:0007669"/>
    <property type="project" value="UniProtKB-EC"/>
</dbReference>
<protein>
    <recommendedName>
        <fullName evidence="11">Protein kinase domain-containing protein</fullName>
    </recommendedName>
</protein>
<evidence type="ECO:0000256" key="4">
    <source>
        <dbReference type="ARBA" id="ARBA00022741"/>
    </source>
</evidence>
<dbReference type="Proteomes" id="UP000708208">
    <property type="component" value="Unassembled WGS sequence"/>
</dbReference>
<evidence type="ECO:0000256" key="9">
    <source>
        <dbReference type="ARBA" id="ARBA00051243"/>
    </source>
</evidence>
<keyword evidence="5" id="KW-0418">Kinase</keyword>
<gene>
    <name evidence="12" type="ORF">AFUS01_LOCUS23255</name>
</gene>
<feature type="domain" description="Protein kinase" evidence="11">
    <location>
        <begin position="25"/>
        <end position="283"/>
    </location>
</feature>
<dbReference type="FunFam" id="1.10.510.10:FF:001512">
    <property type="entry name" value="Receptor tyrosine-protein kinase erbB-2"/>
    <property type="match status" value="1"/>
</dbReference>
<keyword evidence="4 10" id="KW-0547">Nucleotide-binding</keyword>
<dbReference type="PANTHER" id="PTHR24416">
    <property type="entry name" value="TYROSINE-PROTEIN KINASE RECEPTOR"/>
    <property type="match status" value="1"/>
</dbReference>
<dbReference type="GO" id="GO:0051130">
    <property type="term" value="P:positive regulation of cellular component organization"/>
    <property type="evidence" value="ECO:0007669"/>
    <property type="project" value="UniProtKB-ARBA"/>
</dbReference>
<evidence type="ECO:0000313" key="12">
    <source>
        <dbReference type="EMBL" id="CAG7734892.1"/>
    </source>
</evidence>
<evidence type="ECO:0000256" key="5">
    <source>
        <dbReference type="ARBA" id="ARBA00022777"/>
    </source>
</evidence>
<dbReference type="InterPro" id="IPR000719">
    <property type="entry name" value="Prot_kinase_dom"/>
</dbReference>
<evidence type="ECO:0000256" key="1">
    <source>
        <dbReference type="ARBA" id="ARBA00004167"/>
    </source>
</evidence>
<comment type="subcellular location">
    <subcellularLocation>
        <location evidence="2">Endomembrane system</location>
    </subcellularLocation>
    <subcellularLocation>
        <location evidence="1">Membrane</location>
        <topology evidence="1">Single-pass membrane protein</topology>
    </subcellularLocation>
</comment>
<evidence type="ECO:0000256" key="8">
    <source>
        <dbReference type="ARBA" id="ARBA00023137"/>
    </source>
</evidence>
<keyword evidence="3" id="KW-0808">Transferase</keyword>
<keyword evidence="7" id="KW-0472">Membrane</keyword>
<feature type="binding site" evidence="10">
    <location>
        <position position="52"/>
    </location>
    <ligand>
        <name>ATP</name>
        <dbReference type="ChEBI" id="CHEBI:30616"/>
    </ligand>
</feature>
<evidence type="ECO:0000256" key="10">
    <source>
        <dbReference type="PROSITE-ProRule" id="PRU10141"/>
    </source>
</evidence>
<dbReference type="AlphaFoldDB" id="A0A8J2KC26"/>
<dbReference type="PROSITE" id="PS50011">
    <property type="entry name" value="PROTEIN_KINASE_DOM"/>
    <property type="match status" value="1"/>
</dbReference>
<dbReference type="PIRSF" id="PIRSF000615">
    <property type="entry name" value="TyrPK_CSF1-R"/>
    <property type="match status" value="1"/>
</dbReference>
<dbReference type="GO" id="GO:0030182">
    <property type="term" value="P:neuron differentiation"/>
    <property type="evidence" value="ECO:0007669"/>
    <property type="project" value="UniProtKB-ARBA"/>
</dbReference>
<dbReference type="GO" id="GO:0005524">
    <property type="term" value="F:ATP binding"/>
    <property type="evidence" value="ECO:0007669"/>
    <property type="project" value="UniProtKB-UniRule"/>
</dbReference>
<dbReference type="GO" id="GO:0048468">
    <property type="term" value="P:cell development"/>
    <property type="evidence" value="ECO:0007669"/>
    <property type="project" value="UniProtKB-ARBA"/>
</dbReference>
<sequence>MGPSHCVVWDMAYNKDYELELTQFEISELELGSGSHGVVYEGTLGGLPVAVKSVRNGVEKQVLLALLDELKIMIYLGKHDHIVDLKGACTQFLEQGRVYVFLEFCKLGSLEAFLRKNRGNFCPDVSGCYVNVDSGRTGRATTTSNDQEFTTQNLLQWSTQIAKGMCYLEANKVIHGDLAVRNVLMKSISYIKITDFGLSRQLTNTDTYVKSHKAMLPWRHMAIEAMREFRFTSKSDVWSYGVTVWEIFTLGSTPYPGMNWTPEFLQFLEDSMRLYKPKHASDA</sequence>
<comment type="catalytic activity">
    <reaction evidence="9">
        <text>L-tyrosyl-[protein] + ATP = O-phospho-L-tyrosyl-[protein] + ADP + H(+)</text>
        <dbReference type="Rhea" id="RHEA:10596"/>
        <dbReference type="Rhea" id="RHEA-COMP:10136"/>
        <dbReference type="Rhea" id="RHEA-COMP:20101"/>
        <dbReference type="ChEBI" id="CHEBI:15378"/>
        <dbReference type="ChEBI" id="CHEBI:30616"/>
        <dbReference type="ChEBI" id="CHEBI:46858"/>
        <dbReference type="ChEBI" id="CHEBI:61978"/>
        <dbReference type="ChEBI" id="CHEBI:456216"/>
        <dbReference type="EC" id="2.7.10.1"/>
    </reaction>
</comment>
<dbReference type="CDD" id="cd00192">
    <property type="entry name" value="PTKc"/>
    <property type="match status" value="1"/>
</dbReference>
<dbReference type="GO" id="GO:0005886">
    <property type="term" value="C:plasma membrane"/>
    <property type="evidence" value="ECO:0007669"/>
    <property type="project" value="TreeGrafter"/>
</dbReference>
<evidence type="ECO:0000313" key="13">
    <source>
        <dbReference type="Proteomes" id="UP000708208"/>
    </source>
</evidence>
<dbReference type="Pfam" id="PF07714">
    <property type="entry name" value="PK_Tyr_Ser-Thr"/>
    <property type="match status" value="1"/>
</dbReference>
<dbReference type="GO" id="GO:0043235">
    <property type="term" value="C:receptor complex"/>
    <property type="evidence" value="ECO:0007669"/>
    <property type="project" value="TreeGrafter"/>
</dbReference>
<dbReference type="InterPro" id="IPR008266">
    <property type="entry name" value="Tyr_kinase_AS"/>
</dbReference>
<dbReference type="PANTHER" id="PTHR24416:SF600">
    <property type="entry name" value="PDGF- AND VEGF-RECEPTOR RELATED, ISOFORM J"/>
    <property type="match status" value="1"/>
</dbReference>
<evidence type="ECO:0000256" key="2">
    <source>
        <dbReference type="ARBA" id="ARBA00004308"/>
    </source>
</evidence>
<keyword evidence="6 10" id="KW-0067">ATP-binding</keyword>
<dbReference type="GO" id="GO:0007169">
    <property type="term" value="P:cell surface receptor protein tyrosine kinase signaling pathway"/>
    <property type="evidence" value="ECO:0007669"/>
    <property type="project" value="TreeGrafter"/>
</dbReference>
<dbReference type="EMBL" id="CAJVCH010278290">
    <property type="protein sequence ID" value="CAG7734892.1"/>
    <property type="molecule type" value="Genomic_DNA"/>
</dbReference>
<reference evidence="12" key="1">
    <citation type="submission" date="2021-06" db="EMBL/GenBank/DDBJ databases">
        <authorList>
            <person name="Hodson N. C."/>
            <person name="Mongue J. A."/>
            <person name="Jaron S. K."/>
        </authorList>
    </citation>
    <scope>NUCLEOTIDE SEQUENCE</scope>
</reference>
<evidence type="ECO:0000256" key="6">
    <source>
        <dbReference type="ARBA" id="ARBA00022840"/>
    </source>
</evidence>
<organism evidence="12 13">
    <name type="scientific">Allacma fusca</name>
    <dbReference type="NCBI Taxonomy" id="39272"/>
    <lineage>
        <taxon>Eukaryota</taxon>
        <taxon>Metazoa</taxon>
        <taxon>Ecdysozoa</taxon>
        <taxon>Arthropoda</taxon>
        <taxon>Hexapoda</taxon>
        <taxon>Collembola</taxon>
        <taxon>Symphypleona</taxon>
        <taxon>Sminthuridae</taxon>
        <taxon>Allacma</taxon>
    </lineage>
</organism>
<dbReference type="PROSITE" id="PS00109">
    <property type="entry name" value="PROTEIN_KINASE_TYR"/>
    <property type="match status" value="1"/>
</dbReference>
<evidence type="ECO:0000256" key="7">
    <source>
        <dbReference type="ARBA" id="ARBA00023136"/>
    </source>
</evidence>
<feature type="non-terminal residue" evidence="12">
    <location>
        <position position="1"/>
    </location>
</feature>
<dbReference type="GO" id="GO:0012505">
    <property type="term" value="C:endomembrane system"/>
    <property type="evidence" value="ECO:0007669"/>
    <property type="project" value="UniProtKB-SubCell"/>
</dbReference>
<dbReference type="InterPro" id="IPR001245">
    <property type="entry name" value="Ser-Thr/Tyr_kinase_cat_dom"/>
</dbReference>
<keyword evidence="8" id="KW-0829">Tyrosine-protein kinase</keyword>
<dbReference type="PROSITE" id="PS00107">
    <property type="entry name" value="PROTEIN_KINASE_ATP"/>
    <property type="match status" value="1"/>
</dbReference>
<dbReference type="OrthoDB" id="535945at2759"/>
<proteinExistence type="predicted"/>